<dbReference type="Gene3D" id="3.40.50.720">
    <property type="entry name" value="NAD(P)-binding Rossmann-like Domain"/>
    <property type="match status" value="1"/>
</dbReference>
<reference evidence="4" key="1">
    <citation type="submission" date="2023-07" db="EMBL/GenBank/DDBJ databases">
        <title>Genomic Encyclopedia of Type Strains, Phase IV (KMG-IV): sequencing the most valuable type-strain genomes for metagenomic binning, comparative biology and taxonomic classification.</title>
        <authorList>
            <person name="Goeker M."/>
        </authorList>
    </citation>
    <scope>NUCLEOTIDE SEQUENCE</scope>
    <source>
        <strain evidence="4">DSM 24202</strain>
    </source>
</reference>
<dbReference type="PANTHER" id="PTHR43708">
    <property type="entry name" value="CONSERVED EXPRESSED OXIDOREDUCTASE (EUROFUNG)"/>
    <property type="match status" value="1"/>
</dbReference>
<dbReference type="SUPFAM" id="SSF51735">
    <property type="entry name" value="NAD(P)-binding Rossmann-fold domains"/>
    <property type="match status" value="1"/>
</dbReference>
<keyword evidence="5" id="KW-1185">Reference proteome</keyword>
<dbReference type="SUPFAM" id="SSF55347">
    <property type="entry name" value="Glyceraldehyde-3-phosphate dehydrogenase-like, C-terminal domain"/>
    <property type="match status" value="1"/>
</dbReference>
<dbReference type="AlphaFoldDB" id="A0AAE4AP86"/>
<dbReference type="Pfam" id="PF01408">
    <property type="entry name" value="GFO_IDH_MocA"/>
    <property type="match status" value="1"/>
</dbReference>
<dbReference type="RefSeq" id="WP_307261969.1">
    <property type="nucleotide sequence ID" value="NZ_JAUSVL010000001.1"/>
</dbReference>
<gene>
    <name evidence="4" type="ORF">J3R75_002548</name>
</gene>
<evidence type="ECO:0000256" key="1">
    <source>
        <dbReference type="ARBA" id="ARBA00010928"/>
    </source>
</evidence>
<dbReference type="Gene3D" id="3.30.360.10">
    <property type="entry name" value="Dihydrodipicolinate Reductase, domain 2"/>
    <property type="match status" value="1"/>
</dbReference>
<evidence type="ECO:0000313" key="4">
    <source>
        <dbReference type="EMBL" id="MDQ0290441.1"/>
    </source>
</evidence>
<dbReference type="InterPro" id="IPR051317">
    <property type="entry name" value="Gfo/Idh/MocA_oxidoreduct"/>
</dbReference>
<dbReference type="EMBL" id="JAUSVL010000001">
    <property type="protein sequence ID" value="MDQ0290441.1"/>
    <property type="molecule type" value="Genomic_DNA"/>
</dbReference>
<dbReference type="PANTHER" id="PTHR43708:SF5">
    <property type="entry name" value="CONSERVED EXPRESSED OXIDOREDUCTASE (EUROFUNG)-RELATED"/>
    <property type="match status" value="1"/>
</dbReference>
<keyword evidence="2" id="KW-0560">Oxidoreductase</keyword>
<comment type="caution">
    <text evidence="4">The sequence shown here is derived from an EMBL/GenBank/DDBJ whole genome shotgun (WGS) entry which is preliminary data.</text>
</comment>
<evidence type="ECO:0000259" key="3">
    <source>
        <dbReference type="Pfam" id="PF01408"/>
    </source>
</evidence>
<proteinExistence type="inferred from homology"/>
<organism evidence="4 5">
    <name type="scientific">Oligosphaera ethanolica</name>
    <dbReference type="NCBI Taxonomy" id="760260"/>
    <lineage>
        <taxon>Bacteria</taxon>
        <taxon>Pseudomonadati</taxon>
        <taxon>Lentisphaerota</taxon>
        <taxon>Oligosphaeria</taxon>
        <taxon>Oligosphaerales</taxon>
        <taxon>Oligosphaeraceae</taxon>
        <taxon>Oligosphaera</taxon>
    </lineage>
</organism>
<sequence length="344" mass="37635">MKIPALSAPVRVAVIGAGGIARGVHLPSLAEMPDVKIVAICDLVEERAKDLAAKYAVPKTYTLIRDMFAHETIDAVFCLVEPASMFHVATLSLEHGYHTFIEKPPGITAYQAESLARLADAKQRHLMVGFNRRFIPVVRKTRQLVAEQSKVTQVEGCFFKYGDAAFDKGSLCSFVSDTIHAVDLMRYLSGGITAKKAAMVINRYDSPVDNAWNGICVFDNDVTGIIKANYRVGGRVHQFQMHGIGVSAFIDLGMGAEINAQAKILSHQGAISYSLAATGKANETSVVLDGKELAGSDKFHRFYGYFFEDRHFIDCVISGDTPECSIHDAKYSIALVEDFLHNAI</sequence>
<accession>A0AAE4AP86</accession>
<dbReference type="GO" id="GO:0016491">
    <property type="term" value="F:oxidoreductase activity"/>
    <property type="evidence" value="ECO:0007669"/>
    <property type="project" value="UniProtKB-KW"/>
</dbReference>
<evidence type="ECO:0000256" key="2">
    <source>
        <dbReference type="ARBA" id="ARBA00023002"/>
    </source>
</evidence>
<comment type="similarity">
    <text evidence="1">Belongs to the Gfo/Idh/MocA family.</text>
</comment>
<feature type="domain" description="Gfo/Idh/MocA-like oxidoreductase N-terminal" evidence="3">
    <location>
        <begin position="10"/>
        <end position="130"/>
    </location>
</feature>
<name>A0AAE4AP86_9BACT</name>
<dbReference type="Proteomes" id="UP001238163">
    <property type="component" value="Unassembled WGS sequence"/>
</dbReference>
<dbReference type="InterPro" id="IPR000683">
    <property type="entry name" value="Gfo/Idh/MocA-like_OxRdtase_N"/>
</dbReference>
<dbReference type="GO" id="GO:0000166">
    <property type="term" value="F:nucleotide binding"/>
    <property type="evidence" value="ECO:0007669"/>
    <property type="project" value="InterPro"/>
</dbReference>
<protein>
    <submittedName>
        <fullName evidence="4">Dehydrogenase</fullName>
    </submittedName>
</protein>
<dbReference type="InterPro" id="IPR036291">
    <property type="entry name" value="NAD(P)-bd_dom_sf"/>
</dbReference>
<evidence type="ECO:0000313" key="5">
    <source>
        <dbReference type="Proteomes" id="UP001238163"/>
    </source>
</evidence>